<keyword evidence="7" id="KW-0804">Transcription</keyword>
<evidence type="ECO:0000313" key="12">
    <source>
        <dbReference type="EMBL" id="MBX48971.1"/>
    </source>
</evidence>
<proteinExistence type="predicted"/>
<keyword evidence="3" id="KW-0677">Repeat</keyword>
<dbReference type="InterPro" id="IPR000315">
    <property type="entry name" value="Znf_B-box"/>
</dbReference>
<dbReference type="InterPro" id="IPR049808">
    <property type="entry name" value="CONSTANS-like_Bbox1"/>
</dbReference>
<dbReference type="GO" id="GO:0009640">
    <property type="term" value="P:photomorphogenesis"/>
    <property type="evidence" value="ECO:0007669"/>
    <property type="project" value="TreeGrafter"/>
</dbReference>
<protein>
    <submittedName>
        <fullName evidence="12">Uncharacterized protein MANES_05G152700</fullName>
    </submittedName>
</protein>
<dbReference type="Pfam" id="PF00643">
    <property type="entry name" value="zf-B_box"/>
    <property type="match status" value="1"/>
</dbReference>
<feature type="compositionally biased region" description="Low complexity" evidence="10">
    <location>
        <begin position="123"/>
        <end position="143"/>
    </location>
</feature>
<dbReference type="CDD" id="cd19821">
    <property type="entry name" value="Bbox1_BBX-like"/>
    <property type="match status" value="2"/>
</dbReference>
<dbReference type="SMART" id="SM00336">
    <property type="entry name" value="BBOX"/>
    <property type="match status" value="2"/>
</dbReference>
<keyword evidence="4 9" id="KW-0863">Zinc-finger</keyword>
<organism evidence="12">
    <name type="scientific">Rhizophora mucronata</name>
    <name type="common">Asiatic mangrove</name>
    <dbReference type="NCBI Taxonomy" id="61149"/>
    <lineage>
        <taxon>Eukaryota</taxon>
        <taxon>Viridiplantae</taxon>
        <taxon>Streptophyta</taxon>
        <taxon>Embryophyta</taxon>
        <taxon>Tracheophyta</taxon>
        <taxon>Spermatophyta</taxon>
        <taxon>Magnoliopsida</taxon>
        <taxon>eudicotyledons</taxon>
        <taxon>Gunneridae</taxon>
        <taxon>Pentapetalae</taxon>
        <taxon>rosids</taxon>
        <taxon>fabids</taxon>
        <taxon>Malpighiales</taxon>
        <taxon>Rhizophoraceae</taxon>
        <taxon>Rhizophora</taxon>
    </lineage>
</organism>
<dbReference type="GO" id="GO:0005634">
    <property type="term" value="C:nucleus"/>
    <property type="evidence" value="ECO:0007669"/>
    <property type="project" value="UniProtKB-SubCell"/>
</dbReference>
<sequence length="305" mass="33259">MKIQCDVCNKEEAAVFCTADEAALCDGCDHCVHHVNKLASKHQRFSLVHPSTKSSPLCDVCQEKRAFLFCQQDRAILCRDCDVPIHTANQHTQKHNRFLLTGIKLSATPSFYVSSSVGGDSGDLVLDSKAQQQPPSIKKQQPATITPPKSNTPTSAVSKNLSSNKKVNQVQGDTNPAIMEEIGSTSSISEYLIETLPGWHVEDFLDSFSVPFSFSKPDDDGTMLFVGADLESNMVSFSSENTGICVPQAPTPSFPLPQIMGLQNGFKETKEAPASTKASRCWTDEIFAVPQISPPSTGFKRSRPF</sequence>
<dbReference type="GO" id="GO:0008270">
    <property type="term" value="F:zinc ion binding"/>
    <property type="evidence" value="ECO:0007669"/>
    <property type="project" value="UniProtKB-KW"/>
</dbReference>
<evidence type="ECO:0000259" key="11">
    <source>
        <dbReference type="PROSITE" id="PS50119"/>
    </source>
</evidence>
<feature type="domain" description="B box-type" evidence="11">
    <location>
        <begin position="53"/>
        <end position="100"/>
    </location>
</feature>
<dbReference type="GO" id="GO:0006355">
    <property type="term" value="P:regulation of DNA-templated transcription"/>
    <property type="evidence" value="ECO:0007669"/>
    <property type="project" value="TreeGrafter"/>
</dbReference>
<feature type="region of interest" description="Disordered" evidence="10">
    <location>
        <begin position="123"/>
        <end position="169"/>
    </location>
</feature>
<dbReference type="GO" id="GO:0000976">
    <property type="term" value="F:transcription cis-regulatory region binding"/>
    <property type="evidence" value="ECO:0007669"/>
    <property type="project" value="UniProtKB-ARBA"/>
</dbReference>
<keyword evidence="2" id="KW-0479">Metal-binding</keyword>
<dbReference type="PROSITE" id="PS50119">
    <property type="entry name" value="ZF_BBOX"/>
    <property type="match status" value="2"/>
</dbReference>
<comment type="subcellular location">
    <subcellularLocation>
        <location evidence="1">Nucleus</location>
    </subcellularLocation>
</comment>
<feature type="compositionally biased region" description="Polar residues" evidence="10">
    <location>
        <begin position="147"/>
        <end position="169"/>
    </location>
</feature>
<dbReference type="InterPro" id="IPR051979">
    <property type="entry name" value="B-box_zinc_finger"/>
</dbReference>
<evidence type="ECO:0000256" key="3">
    <source>
        <dbReference type="ARBA" id="ARBA00022737"/>
    </source>
</evidence>
<keyword evidence="5" id="KW-0862">Zinc</keyword>
<accession>A0A2P2P2W7</accession>
<evidence type="ECO:0000256" key="8">
    <source>
        <dbReference type="ARBA" id="ARBA00023242"/>
    </source>
</evidence>
<evidence type="ECO:0000256" key="2">
    <source>
        <dbReference type="ARBA" id="ARBA00022723"/>
    </source>
</evidence>
<reference evidence="12" key="1">
    <citation type="submission" date="2018-02" db="EMBL/GenBank/DDBJ databases">
        <title>Rhizophora mucronata_Transcriptome.</title>
        <authorList>
            <person name="Meera S.P."/>
            <person name="Sreeshan A."/>
            <person name="Augustine A."/>
        </authorList>
    </citation>
    <scope>NUCLEOTIDE SEQUENCE</scope>
    <source>
        <tissue evidence="12">Leaf</tissue>
    </source>
</reference>
<dbReference type="EMBL" id="GGEC01068487">
    <property type="protein sequence ID" value="MBX48971.1"/>
    <property type="molecule type" value="Transcribed_RNA"/>
</dbReference>
<evidence type="ECO:0000256" key="1">
    <source>
        <dbReference type="ARBA" id="ARBA00004123"/>
    </source>
</evidence>
<keyword evidence="6" id="KW-0805">Transcription regulation</keyword>
<evidence type="ECO:0000256" key="4">
    <source>
        <dbReference type="ARBA" id="ARBA00022771"/>
    </source>
</evidence>
<evidence type="ECO:0000256" key="9">
    <source>
        <dbReference type="PROSITE-ProRule" id="PRU00024"/>
    </source>
</evidence>
<dbReference type="AlphaFoldDB" id="A0A2P2P2W7"/>
<name>A0A2P2P2W7_RHIMU</name>
<feature type="domain" description="B box-type" evidence="11">
    <location>
        <begin position="1"/>
        <end position="47"/>
    </location>
</feature>
<keyword evidence="8" id="KW-0539">Nucleus</keyword>
<evidence type="ECO:0000256" key="7">
    <source>
        <dbReference type="ARBA" id="ARBA00023163"/>
    </source>
</evidence>
<evidence type="ECO:0000256" key="6">
    <source>
        <dbReference type="ARBA" id="ARBA00023015"/>
    </source>
</evidence>
<evidence type="ECO:0000256" key="5">
    <source>
        <dbReference type="ARBA" id="ARBA00022833"/>
    </source>
</evidence>
<dbReference type="PANTHER" id="PTHR31832">
    <property type="entry name" value="B-BOX ZINC FINGER PROTEIN 22"/>
    <property type="match status" value="1"/>
</dbReference>
<dbReference type="FunFam" id="3.30.160.60:FF:000856">
    <property type="entry name" value="B-box zinc finger protein 21"/>
    <property type="match status" value="1"/>
</dbReference>
<evidence type="ECO:0000256" key="10">
    <source>
        <dbReference type="SAM" id="MobiDB-lite"/>
    </source>
</evidence>
<dbReference type="PANTHER" id="PTHR31832:SF52">
    <property type="entry name" value="B-BOX ZINC FINGER PROTEIN 21"/>
    <property type="match status" value="1"/>
</dbReference>
<dbReference type="Gene3D" id="3.30.160.60">
    <property type="entry name" value="Classic Zinc Finger"/>
    <property type="match status" value="1"/>
</dbReference>